<feature type="transmembrane region" description="Helical" evidence="6">
    <location>
        <begin position="289"/>
        <end position="312"/>
    </location>
</feature>
<evidence type="ECO:0000313" key="9">
    <source>
        <dbReference type="Proteomes" id="UP000605784"/>
    </source>
</evidence>
<reference evidence="8" key="1">
    <citation type="journal article" date="2014" name="Int. J. Syst. Evol. Microbiol.">
        <title>Complete genome sequence of Corynebacterium casei LMG S-19264T (=DSM 44701T), isolated from a smear-ripened cheese.</title>
        <authorList>
            <consortium name="US DOE Joint Genome Institute (JGI-PGF)"/>
            <person name="Walter F."/>
            <person name="Albersmeier A."/>
            <person name="Kalinowski J."/>
            <person name="Ruckert C."/>
        </authorList>
    </citation>
    <scope>NUCLEOTIDE SEQUENCE</scope>
    <source>
        <strain evidence="8">JCM 17820</strain>
    </source>
</reference>
<dbReference type="InterPro" id="IPR020846">
    <property type="entry name" value="MFS_dom"/>
</dbReference>
<keyword evidence="9" id="KW-1185">Reference proteome</keyword>
<evidence type="ECO:0000256" key="3">
    <source>
        <dbReference type="ARBA" id="ARBA00022692"/>
    </source>
</evidence>
<comment type="subcellular location">
    <subcellularLocation>
        <location evidence="1">Cell membrane</location>
        <topology evidence="1">Multi-pass membrane protein</topology>
    </subcellularLocation>
</comment>
<feature type="transmembrane region" description="Helical" evidence="6">
    <location>
        <begin position="158"/>
        <end position="177"/>
    </location>
</feature>
<dbReference type="InterPro" id="IPR036259">
    <property type="entry name" value="MFS_trans_sf"/>
</dbReference>
<keyword evidence="3 6" id="KW-0812">Transmembrane</keyword>
<evidence type="ECO:0000256" key="6">
    <source>
        <dbReference type="SAM" id="Phobius"/>
    </source>
</evidence>
<evidence type="ECO:0000259" key="7">
    <source>
        <dbReference type="PROSITE" id="PS50850"/>
    </source>
</evidence>
<feature type="transmembrane region" description="Helical" evidence="6">
    <location>
        <begin position="189"/>
        <end position="213"/>
    </location>
</feature>
<evidence type="ECO:0000256" key="2">
    <source>
        <dbReference type="ARBA" id="ARBA00022475"/>
    </source>
</evidence>
<name>A0A830GG61_9EURY</name>
<dbReference type="EMBL" id="BMOU01000001">
    <property type="protein sequence ID" value="GGN85308.1"/>
    <property type="molecule type" value="Genomic_DNA"/>
</dbReference>
<feature type="transmembrane region" description="Helical" evidence="6">
    <location>
        <begin position="134"/>
        <end position="152"/>
    </location>
</feature>
<dbReference type="InterPro" id="IPR050189">
    <property type="entry name" value="MFS_Efflux_Transporters"/>
</dbReference>
<feature type="domain" description="Major facilitator superfamily (MFS) profile" evidence="7">
    <location>
        <begin position="1"/>
        <end position="378"/>
    </location>
</feature>
<dbReference type="Pfam" id="PF07690">
    <property type="entry name" value="MFS_1"/>
    <property type="match status" value="1"/>
</dbReference>
<proteinExistence type="predicted"/>
<feature type="transmembrane region" description="Helical" evidence="6">
    <location>
        <begin position="90"/>
        <end position="113"/>
    </location>
</feature>
<protein>
    <submittedName>
        <fullName evidence="8">MFS transporter</fullName>
    </submittedName>
</protein>
<feature type="transmembrane region" description="Helical" evidence="6">
    <location>
        <begin position="324"/>
        <end position="346"/>
    </location>
</feature>
<comment type="caution">
    <text evidence="8">The sequence shown here is derived from an EMBL/GenBank/DDBJ whole genome shotgun (WGS) entry which is preliminary data.</text>
</comment>
<reference evidence="8" key="2">
    <citation type="submission" date="2020-09" db="EMBL/GenBank/DDBJ databases">
        <authorList>
            <person name="Sun Q."/>
            <person name="Ohkuma M."/>
        </authorList>
    </citation>
    <scope>NUCLEOTIDE SEQUENCE</scope>
    <source>
        <strain evidence="8">JCM 17820</strain>
    </source>
</reference>
<feature type="transmembrane region" description="Helical" evidence="6">
    <location>
        <begin position="65"/>
        <end position="84"/>
    </location>
</feature>
<organism evidence="8 9">
    <name type="scientific">Haloarcula pellucida</name>
    <dbReference type="NCBI Taxonomy" id="1427151"/>
    <lineage>
        <taxon>Archaea</taxon>
        <taxon>Methanobacteriati</taxon>
        <taxon>Methanobacteriota</taxon>
        <taxon>Stenosarchaea group</taxon>
        <taxon>Halobacteria</taxon>
        <taxon>Halobacteriales</taxon>
        <taxon>Haloarculaceae</taxon>
        <taxon>Haloarcula</taxon>
    </lineage>
</organism>
<keyword evidence="4 6" id="KW-1133">Transmembrane helix</keyword>
<evidence type="ECO:0000256" key="1">
    <source>
        <dbReference type="ARBA" id="ARBA00004651"/>
    </source>
</evidence>
<dbReference type="InterPro" id="IPR011701">
    <property type="entry name" value="MFS"/>
</dbReference>
<feature type="transmembrane region" description="Helical" evidence="6">
    <location>
        <begin position="263"/>
        <end position="283"/>
    </location>
</feature>
<dbReference type="SUPFAM" id="SSF103473">
    <property type="entry name" value="MFS general substrate transporter"/>
    <property type="match status" value="1"/>
</dbReference>
<dbReference type="Gene3D" id="1.20.1250.20">
    <property type="entry name" value="MFS general substrate transporter like domains"/>
    <property type="match status" value="1"/>
</dbReference>
<gene>
    <name evidence="8" type="ORF">GCM10009030_01610</name>
</gene>
<dbReference type="PANTHER" id="PTHR43124:SF3">
    <property type="entry name" value="CHLORAMPHENICOL EFFLUX PUMP RV0191"/>
    <property type="match status" value="1"/>
</dbReference>
<keyword evidence="5 6" id="KW-0472">Membrane</keyword>
<evidence type="ECO:0000256" key="5">
    <source>
        <dbReference type="ARBA" id="ARBA00023136"/>
    </source>
</evidence>
<keyword evidence="2" id="KW-1003">Cell membrane</keyword>
<accession>A0A830GG61</accession>
<dbReference type="GO" id="GO:0022857">
    <property type="term" value="F:transmembrane transporter activity"/>
    <property type="evidence" value="ECO:0007669"/>
    <property type="project" value="InterPro"/>
</dbReference>
<evidence type="ECO:0000256" key="4">
    <source>
        <dbReference type="ARBA" id="ARBA00022989"/>
    </source>
</evidence>
<evidence type="ECO:0000313" key="8">
    <source>
        <dbReference type="EMBL" id="GGN85308.1"/>
    </source>
</evidence>
<sequence length="385" mass="40063">MFGSLLGLVFLINLSRVVFAPLLEPIRVATGASSATLGLLATLVWAGSAVTRLPTGFLLTRVSRAQAVFGSGVVLTVGAAFTALTTDPTLLLVGAFTMGLASGVYIIAANTLISELYPDAPGRVLGQHGVASQLAAVAAPALVSAALVVGNWRVTLQAIAVAAAVMTVVFTLIARQTAFPEAGSEDRDVLGAVLAQWPIVLTAVATLGFTTMVWNGLFNFYVTYLDSIGLTKATGRTLLQVTFGAGVPAFYVSGRLADRLPTLPYILVIVAAFTGCILVLPIVRGFWPLVAFSAVTGYVIHSSFPAVDTYLLGSLPDRHRASAYAAYGAGMMMIQAPGSVIFGFLLDAGVAFPTIFEWMGAGLVVLLLALLTLHFSGRLPRTAAA</sequence>
<dbReference type="PANTHER" id="PTHR43124">
    <property type="entry name" value="PURINE EFFLUX PUMP PBUE"/>
    <property type="match status" value="1"/>
</dbReference>
<dbReference type="Proteomes" id="UP000605784">
    <property type="component" value="Unassembled WGS sequence"/>
</dbReference>
<dbReference type="AlphaFoldDB" id="A0A830GG61"/>
<feature type="transmembrane region" description="Helical" evidence="6">
    <location>
        <begin position="358"/>
        <end position="376"/>
    </location>
</feature>
<feature type="transmembrane region" description="Helical" evidence="6">
    <location>
        <begin position="35"/>
        <end position="53"/>
    </location>
</feature>
<dbReference type="PROSITE" id="PS50850">
    <property type="entry name" value="MFS"/>
    <property type="match status" value="1"/>
</dbReference>
<dbReference type="GO" id="GO:0005886">
    <property type="term" value="C:plasma membrane"/>
    <property type="evidence" value="ECO:0007669"/>
    <property type="project" value="UniProtKB-SubCell"/>
</dbReference>